<gene>
    <name evidence="2" type="ORF">RT97_08025</name>
</gene>
<dbReference type="NCBIfam" id="NF006617">
    <property type="entry name" value="PRK09184.1"/>
    <property type="match status" value="1"/>
</dbReference>
<comment type="caution">
    <text evidence="2">The sequence shown here is derived from an EMBL/GenBank/DDBJ whole genome shotgun (WGS) entry which is preliminary data.</text>
</comment>
<evidence type="ECO:0000259" key="1">
    <source>
        <dbReference type="PROSITE" id="PS50075"/>
    </source>
</evidence>
<reference evidence="2 3" key="1">
    <citation type="submission" date="2014-12" db="EMBL/GenBank/DDBJ databases">
        <title>16Stimator: statistical estimation of ribosomal gene copy numbers from draft genome assemblies.</title>
        <authorList>
            <person name="Perisin M.A."/>
            <person name="Vetter M."/>
            <person name="Gilbert J.A."/>
            <person name="Bergelson J."/>
        </authorList>
    </citation>
    <scope>NUCLEOTIDE SEQUENCE [LARGE SCALE GENOMIC DNA]</scope>
    <source>
        <strain evidence="2 3">MEDvA23</strain>
    </source>
</reference>
<evidence type="ECO:0000313" key="3">
    <source>
        <dbReference type="Proteomes" id="UP000032067"/>
    </source>
</evidence>
<accession>A0A0D0MQ66</accession>
<dbReference type="Proteomes" id="UP000032067">
    <property type="component" value="Unassembled WGS sequence"/>
</dbReference>
<proteinExistence type="predicted"/>
<dbReference type="Gene3D" id="1.10.1200.10">
    <property type="entry name" value="ACP-like"/>
    <property type="match status" value="1"/>
</dbReference>
<dbReference type="PROSITE" id="PS50075">
    <property type="entry name" value="CARRIER"/>
    <property type="match status" value="1"/>
</dbReference>
<sequence>MSSTAQPPIPATGDASEQSPIEKELAVLLVNALNLEVAPEDIVPTDPLYGEGLGLDSIDILEVALEVSRRYGFQLRSDDERNQQIFQSLRTLATHVAQHRSAS</sequence>
<dbReference type="AlphaFoldDB" id="A0A0D0MQ66"/>
<organism evidence="2 3">
    <name type="scientific">Variovorax paradoxus</name>
    <dbReference type="NCBI Taxonomy" id="34073"/>
    <lineage>
        <taxon>Bacteria</taxon>
        <taxon>Pseudomonadati</taxon>
        <taxon>Pseudomonadota</taxon>
        <taxon>Betaproteobacteria</taxon>
        <taxon>Burkholderiales</taxon>
        <taxon>Comamonadaceae</taxon>
        <taxon>Variovorax</taxon>
    </lineage>
</organism>
<dbReference type="InterPro" id="IPR009081">
    <property type="entry name" value="PP-bd_ACP"/>
</dbReference>
<feature type="domain" description="Carrier" evidence="1">
    <location>
        <begin position="19"/>
        <end position="103"/>
    </location>
</feature>
<dbReference type="Pfam" id="PF00550">
    <property type="entry name" value="PP-binding"/>
    <property type="match status" value="1"/>
</dbReference>
<dbReference type="EMBL" id="JXQQ01000015">
    <property type="protein sequence ID" value="KIQ34476.1"/>
    <property type="molecule type" value="Genomic_DNA"/>
</dbReference>
<dbReference type="OrthoDB" id="9803943at2"/>
<dbReference type="SUPFAM" id="SSF47336">
    <property type="entry name" value="ACP-like"/>
    <property type="match status" value="1"/>
</dbReference>
<dbReference type="InterPro" id="IPR036736">
    <property type="entry name" value="ACP-like_sf"/>
</dbReference>
<evidence type="ECO:0000313" key="2">
    <source>
        <dbReference type="EMBL" id="KIQ34476.1"/>
    </source>
</evidence>
<dbReference type="RefSeq" id="WP_042578247.1">
    <property type="nucleotide sequence ID" value="NZ_JXQQ01000015.1"/>
</dbReference>
<protein>
    <submittedName>
        <fullName evidence="2">Acyl carrier protein</fullName>
    </submittedName>
</protein>
<name>A0A0D0MQ66_VARPD</name>